<dbReference type="STRING" id="56107.Cylst_5207"/>
<accession>K9X6H7</accession>
<dbReference type="eggNOG" id="ENOG5030I2H">
    <property type="taxonomic scope" value="Bacteria"/>
</dbReference>
<evidence type="ECO:0000313" key="2">
    <source>
        <dbReference type="Proteomes" id="UP000010475"/>
    </source>
</evidence>
<dbReference type="OrthoDB" id="515962at2"/>
<dbReference type="KEGG" id="csg:Cylst_5207"/>
<dbReference type="HOGENOM" id="CLU_1515466_0_0_3"/>
<dbReference type="EMBL" id="CP003642">
    <property type="protein sequence ID" value="AFZ27242.1"/>
    <property type="molecule type" value="Genomic_DNA"/>
</dbReference>
<dbReference type="Proteomes" id="UP000010475">
    <property type="component" value="Chromosome"/>
</dbReference>
<organism evidence="1 2">
    <name type="scientific">Cylindrospermum stagnale PCC 7417</name>
    <dbReference type="NCBI Taxonomy" id="56107"/>
    <lineage>
        <taxon>Bacteria</taxon>
        <taxon>Bacillati</taxon>
        <taxon>Cyanobacteriota</taxon>
        <taxon>Cyanophyceae</taxon>
        <taxon>Nostocales</taxon>
        <taxon>Nostocaceae</taxon>
        <taxon>Cylindrospermum</taxon>
    </lineage>
</organism>
<evidence type="ECO:0000313" key="1">
    <source>
        <dbReference type="EMBL" id="AFZ27242.1"/>
    </source>
</evidence>
<keyword evidence="2" id="KW-1185">Reference proteome</keyword>
<reference evidence="1 2" key="1">
    <citation type="submission" date="2012-06" db="EMBL/GenBank/DDBJ databases">
        <title>Finished chromosome of genome of Cylindrospermum stagnale PCC 7417.</title>
        <authorList>
            <consortium name="US DOE Joint Genome Institute"/>
            <person name="Gugger M."/>
            <person name="Coursin T."/>
            <person name="Rippka R."/>
            <person name="Tandeau De Marsac N."/>
            <person name="Huntemann M."/>
            <person name="Wei C.-L."/>
            <person name="Han J."/>
            <person name="Detter J.C."/>
            <person name="Han C."/>
            <person name="Tapia R."/>
            <person name="Chen A."/>
            <person name="Kyrpides N."/>
            <person name="Mavromatis K."/>
            <person name="Markowitz V."/>
            <person name="Szeto E."/>
            <person name="Ivanova N."/>
            <person name="Pagani I."/>
            <person name="Pati A."/>
            <person name="Goodwin L."/>
            <person name="Nordberg H.P."/>
            <person name="Cantor M.N."/>
            <person name="Hua S.X."/>
            <person name="Woyke T."/>
            <person name="Kerfeld C.A."/>
        </authorList>
    </citation>
    <scope>NUCLEOTIDE SEQUENCE [LARGE SCALE GENOMIC DNA]</scope>
    <source>
        <strain evidence="1 2">PCC 7417</strain>
    </source>
</reference>
<name>K9X6H7_9NOST</name>
<dbReference type="AlphaFoldDB" id="K9X6H7"/>
<dbReference type="RefSeq" id="WP_015210477.1">
    <property type="nucleotide sequence ID" value="NC_019757.1"/>
</dbReference>
<proteinExistence type="predicted"/>
<dbReference type="PATRIC" id="fig|56107.3.peg.5713"/>
<protein>
    <submittedName>
        <fullName evidence="1">Uncharacterized protein</fullName>
    </submittedName>
</protein>
<gene>
    <name evidence="1" type="ORF">Cylst_5207</name>
</gene>
<sequence>MTEQHYRITLDEAIAHYQAGWITTTELLGFYFKIFPNFPVKSQKEICQELGIKKSAFYAAIIKLDSAGLLPDSYKRDIYENSERQVVKQLQLKLGGETEVVTTIGRIDLLTDTEIIEVKQISDWKAALGQVLTYSAFFPEHTKRIHLFGDCTPEKQEVICSTVSSFGVVATFEEVES</sequence>